<comment type="catalytic activity">
    <reaction evidence="14 15">
        <text>ATP + H2O = ADP + phosphate + H(+)</text>
        <dbReference type="Rhea" id="RHEA:13065"/>
        <dbReference type="ChEBI" id="CHEBI:15377"/>
        <dbReference type="ChEBI" id="CHEBI:15378"/>
        <dbReference type="ChEBI" id="CHEBI:30616"/>
        <dbReference type="ChEBI" id="CHEBI:43474"/>
        <dbReference type="ChEBI" id="CHEBI:456216"/>
        <dbReference type="EC" id="5.6.2.4"/>
    </reaction>
</comment>
<dbReference type="OrthoDB" id="5905204at2"/>
<dbReference type="NCBIfam" id="TIGR00609">
    <property type="entry name" value="recB"/>
    <property type="match status" value="1"/>
</dbReference>
<evidence type="ECO:0000256" key="5">
    <source>
        <dbReference type="ARBA" id="ARBA00022801"/>
    </source>
</evidence>
<evidence type="ECO:0000313" key="20">
    <source>
        <dbReference type="Proteomes" id="UP000237381"/>
    </source>
</evidence>
<dbReference type="Pfam" id="PF13361">
    <property type="entry name" value="UvrD_C"/>
    <property type="match status" value="1"/>
</dbReference>
<organism evidence="19 20">
    <name type="scientific">Paraburkholderia eburnea</name>
    <dbReference type="NCBI Taxonomy" id="1189126"/>
    <lineage>
        <taxon>Bacteria</taxon>
        <taxon>Pseudomonadati</taxon>
        <taxon>Pseudomonadota</taxon>
        <taxon>Betaproteobacteria</taxon>
        <taxon>Burkholderiales</taxon>
        <taxon>Burkholderiaceae</taxon>
        <taxon>Paraburkholderia</taxon>
    </lineage>
</organism>
<comment type="miscellaneous">
    <text evidence="15">In the RecBCD complex, RecB has a slow 3'-5' helicase, an exonuclease activity and loads RecA onto ssDNA, RecD has a fast 5'-3' helicase activity, while RecC stimulates the ATPase and processivity of the RecB helicase and contributes to recognition of the Chi site.</text>
</comment>
<dbReference type="GO" id="GO:0016887">
    <property type="term" value="F:ATP hydrolysis activity"/>
    <property type="evidence" value="ECO:0007669"/>
    <property type="project" value="RHEA"/>
</dbReference>
<dbReference type="SUPFAM" id="SSF52980">
    <property type="entry name" value="Restriction endonuclease-like"/>
    <property type="match status" value="1"/>
</dbReference>
<feature type="binding site" evidence="15">
    <location>
        <position position="1187"/>
    </location>
    <ligand>
        <name>Mg(2+)</name>
        <dbReference type="ChEBI" id="CHEBI:18420"/>
    </ligand>
</feature>
<feature type="region of interest" description="DNA-binding and helicase activity, interacts with RecC" evidence="15">
    <location>
        <begin position="1"/>
        <end position="947"/>
    </location>
</feature>
<feature type="binding site" evidence="15">
    <location>
        <position position="1047"/>
    </location>
    <ligand>
        <name>Mg(2+)</name>
        <dbReference type="ChEBI" id="CHEBI:18420"/>
    </ligand>
</feature>
<evidence type="ECO:0000259" key="18">
    <source>
        <dbReference type="PROSITE" id="PS51217"/>
    </source>
</evidence>
<evidence type="ECO:0000259" key="17">
    <source>
        <dbReference type="PROSITE" id="PS51198"/>
    </source>
</evidence>
<keyword evidence="5 15" id="KW-0378">Hydrolase</keyword>
<dbReference type="InterPro" id="IPR038726">
    <property type="entry name" value="PDDEXK_AddAB-type"/>
</dbReference>
<dbReference type="PROSITE" id="PS51198">
    <property type="entry name" value="UVRD_HELICASE_ATP_BIND"/>
    <property type="match status" value="1"/>
</dbReference>
<dbReference type="PROSITE" id="PS51217">
    <property type="entry name" value="UVRD_HELICASE_CTER"/>
    <property type="match status" value="1"/>
</dbReference>
<dbReference type="InterPro" id="IPR004586">
    <property type="entry name" value="RecB"/>
</dbReference>
<dbReference type="GO" id="GO:0000724">
    <property type="term" value="P:double-strand break repair via homologous recombination"/>
    <property type="evidence" value="ECO:0007669"/>
    <property type="project" value="UniProtKB-UniRule"/>
</dbReference>
<keyword evidence="10 15" id="KW-0238">DNA-binding</keyword>
<feature type="binding site" evidence="16">
    <location>
        <begin position="27"/>
        <end position="34"/>
    </location>
    <ligand>
        <name>ATP</name>
        <dbReference type="ChEBI" id="CHEBI:30616"/>
    </ligand>
</feature>
<feature type="region of interest" description="Nuclease activity, interacts with RecD and RecA" evidence="15">
    <location>
        <begin position="960"/>
        <end position="1287"/>
    </location>
</feature>
<protein>
    <recommendedName>
        <fullName evidence="15">RecBCD enzyme subunit RecB</fullName>
        <ecNumber evidence="15">3.1.11.5</ecNumber>
        <ecNumber evidence="15">5.6.2.4</ecNumber>
    </recommendedName>
    <alternativeName>
        <fullName evidence="15">DNA 3'-5' helicase subunit RecB</fullName>
    </alternativeName>
    <alternativeName>
        <fullName evidence="15">Exonuclease V subunit RecB</fullName>
        <shortName evidence="15">ExoV subunit RecB</shortName>
    </alternativeName>
    <alternativeName>
        <fullName evidence="15">Helicase/nuclease RecBCD subunit RecB</fullName>
    </alternativeName>
</protein>
<proteinExistence type="inferred from homology"/>
<dbReference type="InterPro" id="IPR011604">
    <property type="entry name" value="PDDEXK-like_dom_sf"/>
</dbReference>
<feature type="binding site" evidence="15">
    <location>
        <position position="1174"/>
    </location>
    <ligand>
        <name>Mg(2+)</name>
        <dbReference type="ChEBI" id="CHEBI:18420"/>
    </ligand>
</feature>
<dbReference type="Gene3D" id="1.10.3170.10">
    <property type="entry name" value="Recbcd, chain B, domain 2"/>
    <property type="match status" value="1"/>
</dbReference>
<keyword evidence="12 15" id="KW-0413">Isomerase</keyword>
<keyword evidence="9 15" id="KW-0460">Magnesium</keyword>
<dbReference type="EC" id="5.6.2.4" evidence="15"/>
<comment type="domain">
    <text evidence="15">The N-terminal DNA-binding domain is a ssDNA-dependent ATPase and has ATP-dependent 3'-5' helicase function. This domain interacts with RecC.</text>
</comment>
<dbReference type="GO" id="GO:0003677">
    <property type="term" value="F:DNA binding"/>
    <property type="evidence" value="ECO:0007669"/>
    <property type="project" value="UniProtKB-UniRule"/>
</dbReference>
<dbReference type="RefSeq" id="WP_103703427.1">
    <property type="nucleotide sequence ID" value="NZ_PQGA01000002.1"/>
</dbReference>
<dbReference type="Gene3D" id="3.40.50.300">
    <property type="entry name" value="P-loop containing nucleotide triphosphate hydrolases"/>
    <property type="match status" value="2"/>
</dbReference>
<dbReference type="Gene3D" id="1.10.486.10">
    <property type="entry name" value="PCRA, domain 4"/>
    <property type="match status" value="1"/>
</dbReference>
<evidence type="ECO:0000256" key="15">
    <source>
        <dbReference type="HAMAP-Rule" id="MF_01485"/>
    </source>
</evidence>
<dbReference type="GO" id="GO:0008854">
    <property type="term" value="F:exodeoxyribonuclease V activity"/>
    <property type="evidence" value="ECO:0007669"/>
    <property type="project" value="UniProtKB-EC"/>
</dbReference>
<feature type="domain" description="UvrD-like helicase C-terminal" evidence="18">
    <location>
        <begin position="534"/>
        <end position="811"/>
    </location>
</feature>
<evidence type="ECO:0000256" key="7">
    <source>
        <dbReference type="ARBA" id="ARBA00022839"/>
    </source>
</evidence>
<dbReference type="Proteomes" id="UP000237381">
    <property type="component" value="Unassembled WGS sequence"/>
</dbReference>
<evidence type="ECO:0000256" key="14">
    <source>
        <dbReference type="ARBA" id="ARBA00048988"/>
    </source>
</evidence>
<keyword evidence="4 15" id="KW-0227">DNA damage</keyword>
<dbReference type="Pfam" id="PF12705">
    <property type="entry name" value="PDDEXK_1"/>
    <property type="match status" value="1"/>
</dbReference>
<evidence type="ECO:0000256" key="9">
    <source>
        <dbReference type="ARBA" id="ARBA00022842"/>
    </source>
</evidence>
<dbReference type="InterPro" id="IPR000212">
    <property type="entry name" value="DNA_helicase_UvrD/REP"/>
</dbReference>
<evidence type="ECO:0000256" key="12">
    <source>
        <dbReference type="ARBA" id="ARBA00023235"/>
    </source>
</evidence>
<evidence type="ECO:0000256" key="11">
    <source>
        <dbReference type="ARBA" id="ARBA00023204"/>
    </source>
</evidence>
<dbReference type="InterPro" id="IPR027417">
    <property type="entry name" value="P-loop_NTPase"/>
</dbReference>
<evidence type="ECO:0000256" key="4">
    <source>
        <dbReference type="ARBA" id="ARBA00022763"/>
    </source>
</evidence>
<dbReference type="SUPFAM" id="SSF52540">
    <property type="entry name" value="P-loop containing nucleoside triphosphate hydrolases"/>
    <property type="match status" value="1"/>
</dbReference>
<dbReference type="GO" id="GO:0005829">
    <property type="term" value="C:cytosol"/>
    <property type="evidence" value="ECO:0007669"/>
    <property type="project" value="TreeGrafter"/>
</dbReference>
<dbReference type="InterPro" id="IPR011335">
    <property type="entry name" value="Restrct_endonuc-II-like"/>
</dbReference>
<dbReference type="GO" id="GO:0005524">
    <property type="term" value="F:ATP binding"/>
    <property type="evidence" value="ECO:0007669"/>
    <property type="project" value="UniProtKB-UniRule"/>
</dbReference>
<feature type="active site" description="For nuclease activity" evidence="15">
    <location>
        <position position="1187"/>
    </location>
</feature>
<gene>
    <name evidence="15" type="primary">recB</name>
    <name evidence="19" type="ORF">B0G62_102518</name>
</gene>
<keyword evidence="1 15" id="KW-0540">Nuclease</keyword>
<dbReference type="CDD" id="cd22352">
    <property type="entry name" value="RecB_C-like"/>
    <property type="match status" value="1"/>
</dbReference>
<dbReference type="EC" id="3.1.11.5" evidence="15"/>
<dbReference type="EMBL" id="PQGA01000002">
    <property type="protein sequence ID" value="POR54908.1"/>
    <property type="molecule type" value="Genomic_DNA"/>
</dbReference>
<comment type="domain">
    <text evidence="15">The C-terminal domain has nuclease activity and interacts with RecD. It interacts with RecA, facilitating its loading onto ssDNA.</text>
</comment>
<keyword evidence="2 15" id="KW-0479">Metal-binding</keyword>
<evidence type="ECO:0000256" key="16">
    <source>
        <dbReference type="PROSITE-ProRule" id="PRU00560"/>
    </source>
</evidence>
<sequence length="1287" mass="142499">MTPADDMIADVLEPLRFPLYGSRLIEASAGTGKTFTIAMLYVRLVLGHHGATEPHDPYDEDGEEAAVGQGGMRPLTPPEILVVTFTDAATKELRERIRARLIEAAEYFRALPDEVPFRAPGTDLLHDLREAYVPEQWPGCARRLQLAAEWMDEAAVSTIHGWCNRMLSEHAFDSDSLFSQTLETDQTELRAEVVRDYWRTFMAPLDAHGAGEVRAWFASPDALHGAIRGLLAHAEKLPDAVAPAAALLEARAQAHEELEALKSPWRAGIDEAEGLIAAAREKKLFDAKKLNTRNCENWFTKLREWANDPESAHPGFKDDAAVWTRLTPDGLAEIWKEGKPPSHACFTAMETLLEALGARPEAKLPILCHAARWVARRFEEEEARRSQMGFDDLLTRLLAALKKPNGARLAEIIRKQYPVALIDEFQDTDPVQYQIFDAVYAIESNNIDTAIVLIGDPKQAIYAFRGADIYTYLRARRACAGRLYTLKKNFRSTRAMVDAVNRCFDAAETRPEGSGAFLFRGAHGEANALPFVAADAQGRPDELVANGETLSALNVWWLPGTDDGKPLSKTAYFSSMAASCATEMVRLLNLGQMGAAGFEGEHGLKPLRPAHMAVLVNNRDEARAIREALAVRGVRSVYLSDRDSVYRTPQAEELRYWLGACAEPDDGRLVRSALATASLGLSWSELDALGHDEIVWEARVLQFRGYREVWRKKGVLPMLRRLLNDFHVPQRLLGESVASGLNGERALTNLLHLAELLQQASTQLDGEHALIRYLDEQREDESAGGGGDARQLRLESDAGLVQVVTIHKSKGLEYPLVFLPFACAHRAVKADDVPFKWHDQDGELKITLEPEPAVLTQADRERLGEDLRKLYVALTRACYATWIGYAPVQNVEGSAFGYLVNGGEALPAQQSDTLLEALRGPCNDIAIAPAPAPGNEVFAMQGPGAVRGRARTFPRRARTPWWIASYSSLKTVGGAHGAFAAKLEDEERAAPDTRGEDVFLELLGARAPDDGDAAFDAAQASQGHLLAPAGAPMHGFERGADAGSFLHELMEWVANEGFAEIADEAAHGRLRDMIARRCSVRGWDRWIEALTQWMLSFISAPLHLPDFEGEPVSPLSLASLDKSAYMAEMEFWVAAHKVDTLELDALVTSLTLDGAERPLLDATRLNGMLKGFIDLVFEHEGRYYVADYKSNWLGPDDASYTVEKMRSQILHSRYELQYALYLFALHRLLKSRLPNYDYDRHIGGAVYMFLRGGNSPSQGLHCERPPRELIEGLDALFANHETLEGAV</sequence>
<keyword evidence="20" id="KW-1185">Reference proteome</keyword>
<keyword evidence="3 15" id="KW-0547">Nucleotide-binding</keyword>
<comment type="catalytic activity">
    <reaction evidence="15">
        <text>Exonucleolytic cleavage (in the presence of ATP) in either 5'- to 3'- or 3'- to 5'-direction to yield 5'-phosphooligonucleotides.</text>
        <dbReference type="EC" id="3.1.11.5"/>
    </reaction>
</comment>
<evidence type="ECO:0000256" key="10">
    <source>
        <dbReference type="ARBA" id="ARBA00023125"/>
    </source>
</evidence>
<name>A0A2S4MJH4_9BURK</name>
<dbReference type="HAMAP" id="MF_01485">
    <property type="entry name" value="RecB"/>
    <property type="match status" value="1"/>
</dbReference>
<evidence type="ECO:0000313" key="19">
    <source>
        <dbReference type="EMBL" id="POR54908.1"/>
    </source>
</evidence>
<dbReference type="InterPro" id="IPR014016">
    <property type="entry name" value="UvrD-like_ATP-bd"/>
</dbReference>
<dbReference type="GO" id="GO:0043138">
    <property type="term" value="F:3'-5' DNA helicase activity"/>
    <property type="evidence" value="ECO:0007669"/>
    <property type="project" value="UniProtKB-UniRule"/>
</dbReference>
<evidence type="ECO:0000256" key="6">
    <source>
        <dbReference type="ARBA" id="ARBA00022806"/>
    </source>
</evidence>
<evidence type="ECO:0000256" key="13">
    <source>
        <dbReference type="ARBA" id="ARBA00034617"/>
    </source>
</evidence>
<dbReference type="Pfam" id="PF00580">
    <property type="entry name" value="UvrD-helicase"/>
    <property type="match status" value="1"/>
</dbReference>
<reference evidence="19 20" key="1">
    <citation type="submission" date="2018-01" db="EMBL/GenBank/DDBJ databases">
        <title>Genomic Encyclopedia of Type Strains, Phase III (KMG-III): the genomes of soil and plant-associated and newly described type strains.</title>
        <authorList>
            <person name="Whitman W."/>
        </authorList>
    </citation>
    <scope>NUCLEOTIDE SEQUENCE [LARGE SCALE GENOMIC DNA]</scope>
    <source>
        <strain evidence="19 20">JCM 18070</strain>
    </source>
</reference>
<keyword evidence="6 15" id="KW-0347">Helicase</keyword>
<comment type="caution">
    <text evidence="19">The sequence shown here is derived from an EMBL/GenBank/DDBJ whole genome shotgun (WGS) entry which is preliminary data.</text>
</comment>
<dbReference type="GO" id="GO:0000287">
    <property type="term" value="F:magnesium ion binding"/>
    <property type="evidence" value="ECO:0007669"/>
    <property type="project" value="UniProtKB-UniRule"/>
</dbReference>
<dbReference type="GO" id="GO:0009338">
    <property type="term" value="C:exodeoxyribonuclease V complex"/>
    <property type="evidence" value="ECO:0007669"/>
    <property type="project" value="TreeGrafter"/>
</dbReference>
<dbReference type="PANTHER" id="PTHR11070:SF23">
    <property type="entry name" value="RECBCD ENZYME SUBUNIT RECB"/>
    <property type="match status" value="1"/>
</dbReference>
<comment type="subunit">
    <text evidence="15">Heterotrimer of RecB, RecC and RecD. All subunits contribute to DNA-binding. Interacts with RecA.</text>
</comment>
<evidence type="ECO:0000256" key="3">
    <source>
        <dbReference type="ARBA" id="ARBA00022741"/>
    </source>
</evidence>
<feature type="domain" description="UvrD-like helicase ATP-binding" evidence="17">
    <location>
        <begin position="6"/>
        <end position="493"/>
    </location>
</feature>
<keyword evidence="7 15" id="KW-0269">Exonuclease</keyword>
<accession>A0A2S4MJH4</accession>
<dbReference type="PANTHER" id="PTHR11070">
    <property type="entry name" value="UVRD / RECB / PCRA DNA HELICASE FAMILY MEMBER"/>
    <property type="match status" value="1"/>
</dbReference>
<dbReference type="InterPro" id="IPR014017">
    <property type="entry name" value="DNA_helicase_UvrD-like_C"/>
</dbReference>
<keyword evidence="8 15" id="KW-0067">ATP-binding</keyword>
<comment type="similarity">
    <text evidence="15">Belongs to the helicase family. UvrD subfamily.</text>
</comment>
<comment type="catalytic activity">
    <reaction evidence="13 15">
        <text>Couples ATP hydrolysis with the unwinding of duplex DNA by translocating in the 3'-5' direction.</text>
        <dbReference type="EC" id="5.6.2.4"/>
    </reaction>
</comment>
<comment type="function">
    <text evidence="15">A helicase/nuclease that prepares dsDNA breaks (DSB) for recombinational DNA repair. Binds to DSBs and unwinds DNA via a highly rapid and processive ATP-dependent bidirectional helicase activity. Unwinds dsDNA until it encounters a Chi (crossover hotspot instigator) sequence from the 3' direction. Cuts ssDNA a few nucleotides 3' to the Chi site. The properties and activities of the enzyme are changed at Chi. The Chi-altered holoenzyme produces a long 3'-ssDNA overhang and facilitates RecA-binding to the ssDNA for homologous DNA recombination and repair. Holoenzyme degrades any linearized DNA that is unable to undergo homologous recombination. In the holoenzyme this subunit contributes ATPase, 3'-5' helicase, exonuclease activity and loads RecA onto ssDNA.</text>
</comment>
<comment type="cofactor">
    <cofactor evidence="15">
        <name>Mg(2+)</name>
        <dbReference type="ChEBI" id="CHEBI:18420"/>
    </cofactor>
    <text evidence="15">Binds 1 Mg(2+) ion per subunit.</text>
</comment>
<evidence type="ECO:0000256" key="2">
    <source>
        <dbReference type="ARBA" id="ARBA00022723"/>
    </source>
</evidence>
<evidence type="ECO:0000256" key="8">
    <source>
        <dbReference type="ARBA" id="ARBA00022840"/>
    </source>
</evidence>
<evidence type="ECO:0000256" key="1">
    <source>
        <dbReference type="ARBA" id="ARBA00022722"/>
    </source>
</evidence>
<keyword evidence="11 15" id="KW-0234">DNA repair</keyword>
<dbReference type="Gene3D" id="3.90.320.10">
    <property type="match status" value="1"/>
</dbReference>